<dbReference type="AlphaFoldDB" id="A0A2D4HWH7"/>
<reference evidence="1" key="1">
    <citation type="submission" date="2017-07" db="EMBL/GenBank/DDBJ databases">
        <authorList>
            <person name="Mikheyev A."/>
            <person name="Grau M."/>
        </authorList>
    </citation>
    <scope>NUCLEOTIDE SEQUENCE</scope>
    <source>
        <tissue evidence="1">Venom_gland</tissue>
    </source>
</reference>
<accession>A0A2D4HWH7</accession>
<evidence type="ECO:0000313" key="1">
    <source>
        <dbReference type="EMBL" id="LAA76333.1"/>
    </source>
</evidence>
<protein>
    <submittedName>
        <fullName evidence="1">Uncharacterized protein</fullName>
    </submittedName>
</protein>
<dbReference type="EMBL" id="IACK01068968">
    <property type="protein sequence ID" value="LAA76333.1"/>
    <property type="molecule type" value="Transcribed_RNA"/>
</dbReference>
<organism evidence="1">
    <name type="scientific">Micrurus lemniscatus lemniscatus</name>
    <dbReference type="NCBI Taxonomy" id="129467"/>
    <lineage>
        <taxon>Eukaryota</taxon>
        <taxon>Metazoa</taxon>
        <taxon>Chordata</taxon>
        <taxon>Craniata</taxon>
        <taxon>Vertebrata</taxon>
        <taxon>Euteleostomi</taxon>
        <taxon>Lepidosauria</taxon>
        <taxon>Squamata</taxon>
        <taxon>Bifurcata</taxon>
        <taxon>Unidentata</taxon>
        <taxon>Episquamata</taxon>
        <taxon>Toxicofera</taxon>
        <taxon>Serpentes</taxon>
        <taxon>Colubroidea</taxon>
        <taxon>Elapidae</taxon>
        <taxon>Elapinae</taxon>
        <taxon>Micrurus</taxon>
    </lineage>
</organism>
<name>A0A2D4HWH7_MICLE</name>
<proteinExistence type="predicted"/>
<sequence>MGETAPPPPLDPITMQSISYSRAGPVSWGGEGVVRLPGWLRCVQHQQGLEEGASLLLWNMERVSIHHRCPYFLRGEEGWGQPLVGSAYRKPQQGNERASFIWEPEMTLDLNHMVKSTQRRRKNNIGKNKKTNLRLFLEIVQEGTHTHK</sequence>
<reference evidence="1" key="2">
    <citation type="submission" date="2017-11" db="EMBL/GenBank/DDBJ databases">
        <title>Coralsnake Venomics: Analyses of Venom Gland Transcriptomes and Proteomes of Six Brazilian Taxa.</title>
        <authorList>
            <person name="Aird S.D."/>
            <person name="Jorge da Silva N."/>
            <person name="Qiu L."/>
            <person name="Villar-Briones A."/>
            <person name="Aparecida-Saddi V."/>
            <person name="Campos-Telles M.P."/>
            <person name="Grau M."/>
            <person name="Mikheyev A.S."/>
        </authorList>
    </citation>
    <scope>NUCLEOTIDE SEQUENCE</scope>
    <source>
        <tissue evidence="1">Venom_gland</tissue>
    </source>
</reference>